<evidence type="ECO:0000313" key="13">
    <source>
        <dbReference type="Proteomes" id="UP000274429"/>
    </source>
</evidence>
<comment type="pathway">
    <text evidence="2">Lipid metabolism; phospholipid metabolism.</text>
</comment>
<evidence type="ECO:0000256" key="6">
    <source>
        <dbReference type="ARBA" id="ARBA00022989"/>
    </source>
</evidence>
<name>A0A3P7E7W9_HYDTA</name>
<protein>
    <recommendedName>
        <fullName evidence="10">Lysophospholipid acyltransferase 7</fullName>
    </recommendedName>
</protein>
<evidence type="ECO:0000256" key="1">
    <source>
        <dbReference type="ARBA" id="ARBA00004141"/>
    </source>
</evidence>
<dbReference type="EMBL" id="UYWX01000705">
    <property type="protein sequence ID" value="VDM18780.1"/>
    <property type="molecule type" value="Genomic_DNA"/>
</dbReference>
<keyword evidence="6 11" id="KW-1133">Transmembrane helix</keyword>
<keyword evidence="5 11" id="KW-0812">Transmembrane</keyword>
<comment type="pathway">
    <text evidence="9">Phospholipid metabolism.</text>
</comment>
<organism evidence="12 13">
    <name type="scientific">Hydatigena taeniaeformis</name>
    <name type="common">Feline tapeworm</name>
    <name type="synonym">Taenia taeniaeformis</name>
    <dbReference type="NCBI Taxonomy" id="6205"/>
    <lineage>
        <taxon>Eukaryota</taxon>
        <taxon>Metazoa</taxon>
        <taxon>Spiralia</taxon>
        <taxon>Lophotrochozoa</taxon>
        <taxon>Platyhelminthes</taxon>
        <taxon>Cestoda</taxon>
        <taxon>Eucestoda</taxon>
        <taxon>Cyclophyllidea</taxon>
        <taxon>Taeniidae</taxon>
        <taxon>Hydatigera</taxon>
    </lineage>
</organism>
<keyword evidence="8" id="KW-0012">Acyltransferase</keyword>
<evidence type="ECO:0000256" key="8">
    <source>
        <dbReference type="ARBA" id="ARBA00023315"/>
    </source>
</evidence>
<dbReference type="Pfam" id="PF03062">
    <property type="entry name" value="MBOAT"/>
    <property type="match status" value="1"/>
</dbReference>
<keyword evidence="7 11" id="KW-0472">Membrane</keyword>
<reference evidence="12 13" key="1">
    <citation type="submission" date="2018-11" db="EMBL/GenBank/DDBJ databases">
        <authorList>
            <consortium name="Pathogen Informatics"/>
        </authorList>
    </citation>
    <scope>NUCLEOTIDE SEQUENCE [LARGE SCALE GENOMIC DNA]</scope>
</reference>
<evidence type="ECO:0000256" key="2">
    <source>
        <dbReference type="ARBA" id="ARBA00005074"/>
    </source>
</evidence>
<dbReference type="InterPro" id="IPR049941">
    <property type="entry name" value="LPLAT_7/PORCN-like"/>
</dbReference>
<evidence type="ECO:0000313" key="12">
    <source>
        <dbReference type="EMBL" id="VDM18780.1"/>
    </source>
</evidence>
<comment type="subcellular location">
    <subcellularLocation>
        <location evidence="1">Membrane</location>
        <topology evidence="1">Multi-pass membrane protein</topology>
    </subcellularLocation>
</comment>
<evidence type="ECO:0000256" key="9">
    <source>
        <dbReference type="ARBA" id="ARBA00025707"/>
    </source>
</evidence>
<dbReference type="GO" id="GO:0044233">
    <property type="term" value="C:mitochondria-associated endoplasmic reticulum membrane contact site"/>
    <property type="evidence" value="ECO:0007669"/>
    <property type="project" value="TreeGrafter"/>
</dbReference>
<feature type="transmembrane region" description="Helical" evidence="11">
    <location>
        <begin position="308"/>
        <end position="325"/>
    </location>
</feature>
<evidence type="ECO:0000256" key="10">
    <source>
        <dbReference type="ARBA" id="ARBA00093678"/>
    </source>
</evidence>
<evidence type="ECO:0000256" key="11">
    <source>
        <dbReference type="SAM" id="Phobius"/>
    </source>
</evidence>
<comment type="similarity">
    <text evidence="3">Belongs to the membrane-bound acyltransferase family.</text>
</comment>
<dbReference type="GO" id="GO:0030258">
    <property type="term" value="P:lipid modification"/>
    <property type="evidence" value="ECO:0007669"/>
    <property type="project" value="TreeGrafter"/>
</dbReference>
<dbReference type="GO" id="GO:0016020">
    <property type="term" value="C:membrane"/>
    <property type="evidence" value="ECO:0007669"/>
    <property type="project" value="UniProtKB-SubCell"/>
</dbReference>
<gene>
    <name evidence="12" type="ORF">TTAC_LOCUS2040</name>
</gene>
<dbReference type="PANTHER" id="PTHR13906">
    <property type="entry name" value="PORCUPINE"/>
    <property type="match status" value="1"/>
</dbReference>
<evidence type="ECO:0000256" key="7">
    <source>
        <dbReference type="ARBA" id="ARBA00023136"/>
    </source>
</evidence>
<dbReference type="OrthoDB" id="7663182at2759"/>
<dbReference type="AlphaFoldDB" id="A0A3P7E7W9"/>
<dbReference type="GO" id="GO:0006661">
    <property type="term" value="P:phosphatidylinositol biosynthetic process"/>
    <property type="evidence" value="ECO:0007669"/>
    <property type="project" value="TreeGrafter"/>
</dbReference>
<keyword evidence="4" id="KW-0808">Transferase</keyword>
<evidence type="ECO:0000256" key="5">
    <source>
        <dbReference type="ARBA" id="ARBA00022692"/>
    </source>
</evidence>
<proteinExistence type="inferred from homology"/>
<feature type="transmembrane region" description="Helical" evidence="11">
    <location>
        <begin position="399"/>
        <end position="418"/>
    </location>
</feature>
<dbReference type="InterPro" id="IPR004299">
    <property type="entry name" value="MBOAT_fam"/>
</dbReference>
<evidence type="ECO:0000256" key="3">
    <source>
        <dbReference type="ARBA" id="ARBA00010323"/>
    </source>
</evidence>
<dbReference type="GO" id="GO:0071617">
    <property type="term" value="F:lysophospholipid acyltransferase activity"/>
    <property type="evidence" value="ECO:0007669"/>
    <property type="project" value="TreeGrafter"/>
</dbReference>
<dbReference type="Proteomes" id="UP000274429">
    <property type="component" value="Unassembled WGS sequence"/>
</dbReference>
<feature type="transmembrane region" description="Helical" evidence="11">
    <location>
        <begin position="345"/>
        <end position="369"/>
    </location>
</feature>
<accession>A0A3P7E7W9</accession>
<dbReference type="PANTHER" id="PTHR13906:SF16">
    <property type="entry name" value="LYSOPHOSPHOLIPID ACYLTRANSFERASE 7"/>
    <property type="match status" value="1"/>
</dbReference>
<keyword evidence="13" id="KW-1185">Reference proteome</keyword>
<feature type="transmembrane region" description="Helical" evidence="11">
    <location>
        <begin position="154"/>
        <end position="173"/>
    </location>
</feature>
<feature type="transmembrane region" description="Helical" evidence="11">
    <location>
        <begin position="83"/>
        <end position="101"/>
    </location>
</feature>
<sequence length="457" mass="52549">MWGFSYLVFFHTAQFYGFSKPSPLTKMFHLFMTLRVVGVAFELHDTWTTVNALKSNKRNSHSPHGMSDLELKYKGIMTTPYDIVSYVFCYIGMLTGPYYTYRTYNDMLNGWPPKAPGLSFGPLWRRLQEAPFFGVAYLISSQFVSFDDLRDPEFQNGSLVNILVYLSVLFFVYRTRLYFAWIMGECVCMSVGLGAYPAISRPAVGEGPTDLVALNRWVSQFNHKEKSEFQYGSEQHYFPADDIVSNVNSDDPVVIESHSHFYNYATVQAVSVWKCEFSPTVRESFGAWNQTLYYWMDRYMYRRCFGPRFIRSVATLVVNSLWYGVQPIYFIAHLTLPIISLAEDGMATTMAFCGFSLPPGGLAFLRWFFRMRYFEYLAAGWIIISLEDTLVLWSSLGYFVQVIGFLLSLAHLTLGRFVSAFERWTVENPGEDVAEITARNLSQTGKAWEPPVTDTYL</sequence>
<evidence type="ECO:0000256" key="4">
    <source>
        <dbReference type="ARBA" id="ARBA00022679"/>
    </source>
</evidence>